<accession>A0AAU9CF50</accession>
<protein>
    <submittedName>
        <fullName evidence="2">ATP synthase protein I</fullName>
    </submittedName>
</protein>
<feature type="transmembrane region" description="Helical" evidence="1">
    <location>
        <begin position="76"/>
        <end position="93"/>
    </location>
</feature>
<proteinExistence type="predicted"/>
<keyword evidence="3" id="KW-1185">Reference proteome</keyword>
<feature type="transmembrane region" description="Helical" evidence="1">
    <location>
        <begin position="37"/>
        <end position="64"/>
    </location>
</feature>
<dbReference type="KEGG" id="meiy:MIN45_P0213"/>
<evidence type="ECO:0000256" key="1">
    <source>
        <dbReference type="SAM" id="Phobius"/>
    </source>
</evidence>
<keyword evidence="1" id="KW-0812">Transmembrane</keyword>
<organism evidence="2 3">
    <name type="scientific">Methylomarinovum tepidoasis</name>
    <dbReference type="NCBI Taxonomy" id="2840183"/>
    <lineage>
        <taxon>Bacteria</taxon>
        <taxon>Pseudomonadati</taxon>
        <taxon>Pseudomonadota</taxon>
        <taxon>Gammaproteobacteria</taxon>
        <taxon>Methylococcales</taxon>
        <taxon>Methylothermaceae</taxon>
        <taxon>Methylomarinovum</taxon>
    </lineage>
</organism>
<dbReference type="Pfam" id="PF09527">
    <property type="entry name" value="ATPase_gene1"/>
    <property type="match status" value="1"/>
</dbReference>
<dbReference type="NCBIfam" id="TIGR02230">
    <property type="entry name" value="ATPase_gene1"/>
    <property type="match status" value="1"/>
</dbReference>
<dbReference type="RefSeq" id="WP_286292820.1">
    <property type="nucleotide sequence ID" value="NZ_AP024718.1"/>
</dbReference>
<dbReference type="InterPro" id="IPR032820">
    <property type="entry name" value="ATPase_put"/>
</dbReference>
<keyword evidence="1" id="KW-1133">Transmembrane helix</keyword>
<dbReference type="InterPro" id="IPR011744">
    <property type="entry name" value="ATPase_gene1"/>
</dbReference>
<dbReference type="Proteomes" id="UP001321450">
    <property type="component" value="Chromosome"/>
</dbReference>
<evidence type="ECO:0000313" key="3">
    <source>
        <dbReference type="Proteomes" id="UP001321450"/>
    </source>
</evidence>
<gene>
    <name evidence="2" type="ORF">MIN45_P0213</name>
</gene>
<name>A0AAU9CF50_9GAMM</name>
<sequence length="104" mass="12099">MSDASRPDPPEDEARLLREVDKKVRRRLKAEREGRRGLWFGLGMFGLVGWSVAIPTLLGIALGWWLDRRFPGPPSWTLTFLFLGVALGCYNAWQWIRRESRRDD</sequence>
<dbReference type="EMBL" id="AP024718">
    <property type="protein sequence ID" value="BCX87846.1"/>
    <property type="molecule type" value="Genomic_DNA"/>
</dbReference>
<keyword evidence="1" id="KW-0472">Membrane</keyword>
<evidence type="ECO:0000313" key="2">
    <source>
        <dbReference type="EMBL" id="BCX87846.1"/>
    </source>
</evidence>
<dbReference type="AlphaFoldDB" id="A0AAU9CF50"/>
<reference evidence="3" key="1">
    <citation type="journal article" date="2024" name="Int. J. Syst. Evol. Microbiol.">
        <title>Methylomarinovum tepidoasis sp. nov., a moderately thermophilic methanotroph of the family Methylothermaceae isolated from a deep-sea hydrothermal field.</title>
        <authorList>
            <person name="Hirayama H."/>
            <person name="Takaki Y."/>
            <person name="Abe M."/>
            <person name="Miyazaki M."/>
            <person name="Uematsu K."/>
            <person name="Matsui Y."/>
            <person name="Takai K."/>
        </authorList>
    </citation>
    <scope>NUCLEOTIDE SEQUENCE [LARGE SCALE GENOMIC DNA]</scope>
    <source>
        <strain evidence="3">IN45</strain>
    </source>
</reference>